<evidence type="ECO:0000313" key="2">
    <source>
        <dbReference type="Proteomes" id="UP000011115"/>
    </source>
</evidence>
<dbReference type="PaxDb" id="4113-PGSC0003DMT400084823"/>
<reference evidence="1" key="2">
    <citation type="submission" date="2015-06" db="UniProtKB">
        <authorList>
            <consortium name="EnsemblPlants"/>
        </authorList>
    </citation>
    <scope>IDENTIFICATION</scope>
    <source>
        <strain evidence="1">DM1-3 516 R44</strain>
    </source>
</reference>
<dbReference type="EnsemblPlants" id="PGSC0003DMT400084823">
    <property type="protein sequence ID" value="PGSC0003DMT400084823"/>
    <property type="gene ID" value="PGSC0003DMG400034394"/>
</dbReference>
<dbReference type="Gramene" id="PGSC0003DMT400084823">
    <property type="protein sequence ID" value="PGSC0003DMT400084823"/>
    <property type="gene ID" value="PGSC0003DMG400034394"/>
</dbReference>
<evidence type="ECO:0000313" key="1">
    <source>
        <dbReference type="EnsemblPlants" id="PGSC0003DMT400084823"/>
    </source>
</evidence>
<dbReference type="HOGENOM" id="CLU_2077243_0_0_1"/>
<protein>
    <submittedName>
        <fullName evidence="1">Uncharacterized protein</fullName>
    </submittedName>
</protein>
<keyword evidence="2" id="KW-1185">Reference proteome</keyword>
<name>M1D849_SOLTU</name>
<sequence>MVWQFMSWALKYQLLKSQPRLVDLFTLQALETLDITPERHCSDPENDRVKLEPHMYRNLQLPDHHPWMYRTDRGSTYYPLTAPCFHTWLDFPDVPPTMHHIRSVDWTTVHPGIPWTEY</sequence>
<accession>M1D849</accession>
<dbReference type="Proteomes" id="UP000011115">
    <property type="component" value="Unassembled WGS sequence"/>
</dbReference>
<organism evidence="1 2">
    <name type="scientific">Solanum tuberosum</name>
    <name type="common">Potato</name>
    <dbReference type="NCBI Taxonomy" id="4113"/>
    <lineage>
        <taxon>Eukaryota</taxon>
        <taxon>Viridiplantae</taxon>
        <taxon>Streptophyta</taxon>
        <taxon>Embryophyta</taxon>
        <taxon>Tracheophyta</taxon>
        <taxon>Spermatophyta</taxon>
        <taxon>Magnoliopsida</taxon>
        <taxon>eudicotyledons</taxon>
        <taxon>Gunneridae</taxon>
        <taxon>Pentapetalae</taxon>
        <taxon>asterids</taxon>
        <taxon>lamiids</taxon>
        <taxon>Solanales</taxon>
        <taxon>Solanaceae</taxon>
        <taxon>Solanoideae</taxon>
        <taxon>Solaneae</taxon>
        <taxon>Solanum</taxon>
    </lineage>
</organism>
<reference evidence="2" key="1">
    <citation type="journal article" date="2011" name="Nature">
        <title>Genome sequence and analysis of the tuber crop potato.</title>
        <authorList>
            <consortium name="The Potato Genome Sequencing Consortium"/>
        </authorList>
    </citation>
    <scope>NUCLEOTIDE SEQUENCE [LARGE SCALE GENOMIC DNA]</scope>
    <source>
        <strain evidence="2">cv. DM1-3 516 R44</strain>
    </source>
</reference>
<proteinExistence type="predicted"/>
<dbReference type="AlphaFoldDB" id="M1D849"/>
<dbReference type="InParanoid" id="M1D849"/>